<feature type="domain" description="DUF6484" evidence="1">
    <location>
        <begin position="8"/>
        <end position="66"/>
    </location>
</feature>
<gene>
    <name evidence="2" type="ORF">A8E72_04620</name>
</gene>
<dbReference type="Pfam" id="PF20093">
    <property type="entry name" value="DUF6484"/>
    <property type="match status" value="1"/>
</dbReference>
<accession>A0A1V2W9Y0</accession>
<comment type="caution">
    <text evidence="2">The sequence shown here is derived from an EMBL/GenBank/DDBJ whole genome shotgun (WGS) entry which is preliminary data.</text>
</comment>
<organism evidence="2 3">
    <name type="scientific">Burkholderia cenocepacia</name>
    <dbReference type="NCBI Taxonomy" id="95486"/>
    <lineage>
        <taxon>Bacteria</taxon>
        <taxon>Pseudomonadati</taxon>
        <taxon>Pseudomonadota</taxon>
        <taxon>Betaproteobacteria</taxon>
        <taxon>Burkholderiales</taxon>
        <taxon>Burkholderiaceae</taxon>
        <taxon>Burkholderia</taxon>
        <taxon>Burkholderia cepacia complex</taxon>
    </lineage>
</organism>
<name>A0A1V2W9Y0_9BURK</name>
<dbReference type="AlphaFoldDB" id="A0A1V2W9Y0"/>
<evidence type="ECO:0000313" key="3">
    <source>
        <dbReference type="Proteomes" id="UP000188543"/>
    </source>
</evidence>
<dbReference type="InterPro" id="IPR045506">
    <property type="entry name" value="DUF6484"/>
</dbReference>
<sequence length="136" mass="14657">MRFGVVLARIRGTREDGRVQISFLSADLPDAWAQCLSPLDESSTDRICAVQFVGGDTTQPIVMGLLLEPTSSDNDDGATAVAGKRIVIEAQQEIELRCGDARILLTRDGIVQIRGTYVTSHASATQRIRGGSVQLN</sequence>
<dbReference type="EMBL" id="MUTJ01000016">
    <property type="protein sequence ID" value="ONU91922.1"/>
    <property type="molecule type" value="Genomic_DNA"/>
</dbReference>
<protein>
    <recommendedName>
        <fullName evidence="1">DUF6484 domain-containing protein</fullName>
    </recommendedName>
</protein>
<proteinExistence type="predicted"/>
<reference evidence="2 3" key="1">
    <citation type="submission" date="2016-08" db="EMBL/GenBank/DDBJ databases">
        <authorList>
            <person name="Seilhamer J.J."/>
        </authorList>
    </citation>
    <scope>NUCLEOTIDE SEQUENCE [LARGE SCALE GENOMIC DNA]</scope>
    <source>
        <strain evidence="2 3">VC14762</strain>
    </source>
</reference>
<evidence type="ECO:0000313" key="2">
    <source>
        <dbReference type="EMBL" id="ONU91922.1"/>
    </source>
</evidence>
<evidence type="ECO:0000259" key="1">
    <source>
        <dbReference type="Pfam" id="PF20093"/>
    </source>
</evidence>
<dbReference type="Proteomes" id="UP000188543">
    <property type="component" value="Unassembled WGS sequence"/>
</dbReference>